<sequence>PAANSAEGVVVESDPGERSTPLSAASSGAVTSGDISPGLAADLLLKIFSTV</sequence>
<feature type="non-terminal residue" evidence="2">
    <location>
        <position position="1"/>
    </location>
</feature>
<feature type="compositionally biased region" description="Polar residues" evidence="1">
    <location>
        <begin position="20"/>
        <end position="34"/>
    </location>
</feature>
<keyword evidence="3" id="KW-1185">Reference proteome</keyword>
<name>A0ABD0RY82_CIRMR</name>
<reference evidence="2 3" key="1">
    <citation type="submission" date="2024-05" db="EMBL/GenBank/DDBJ databases">
        <title>Genome sequencing and assembly of Indian major carp, Cirrhinus mrigala (Hamilton, 1822).</title>
        <authorList>
            <person name="Mohindra V."/>
            <person name="Chowdhury L.M."/>
            <person name="Lal K."/>
            <person name="Jena J.K."/>
        </authorList>
    </citation>
    <scope>NUCLEOTIDE SEQUENCE [LARGE SCALE GENOMIC DNA]</scope>
    <source>
        <strain evidence="2">CM1030</strain>
        <tissue evidence="2">Blood</tissue>
    </source>
</reference>
<dbReference type="AlphaFoldDB" id="A0ABD0RY82"/>
<accession>A0ABD0RY82</accession>
<comment type="caution">
    <text evidence="2">The sequence shown here is derived from an EMBL/GenBank/DDBJ whole genome shotgun (WGS) entry which is preliminary data.</text>
</comment>
<evidence type="ECO:0000256" key="1">
    <source>
        <dbReference type="SAM" id="MobiDB-lite"/>
    </source>
</evidence>
<dbReference type="Proteomes" id="UP001529510">
    <property type="component" value="Unassembled WGS sequence"/>
</dbReference>
<proteinExistence type="predicted"/>
<evidence type="ECO:0000313" key="2">
    <source>
        <dbReference type="EMBL" id="KAL0203512.1"/>
    </source>
</evidence>
<feature type="non-terminal residue" evidence="2">
    <location>
        <position position="51"/>
    </location>
</feature>
<protein>
    <submittedName>
        <fullName evidence="2">Uncharacterized protein</fullName>
    </submittedName>
</protein>
<gene>
    <name evidence="2" type="ORF">M9458_001530</name>
</gene>
<feature type="region of interest" description="Disordered" evidence="1">
    <location>
        <begin position="1"/>
        <end position="35"/>
    </location>
</feature>
<dbReference type="EMBL" id="JAMKFB020000001">
    <property type="protein sequence ID" value="KAL0203512.1"/>
    <property type="molecule type" value="Genomic_DNA"/>
</dbReference>
<evidence type="ECO:0000313" key="3">
    <source>
        <dbReference type="Proteomes" id="UP001529510"/>
    </source>
</evidence>
<organism evidence="2 3">
    <name type="scientific">Cirrhinus mrigala</name>
    <name type="common">Mrigala</name>
    <dbReference type="NCBI Taxonomy" id="683832"/>
    <lineage>
        <taxon>Eukaryota</taxon>
        <taxon>Metazoa</taxon>
        <taxon>Chordata</taxon>
        <taxon>Craniata</taxon>
        <taxon>Vertebrata</taxon>
        <taxon>Euteleostomi</taxon>
        <taxon>Actinopterygii</taxon>
        <taxon>Neopterygii</taxon>
        <taxon>Teleostei</taxon>
        <taxon>Ostariophysi</taxon>
        <taxon>Cypriniformes</taxon>
        <taxon>Cyprinidae</taxon>
        <taxon>Labeoninae</taxon>
        <taxon>Labeonini</taxon>
        <taxon>Cirrhinus</taxon>
    </lineage>
</organism>